<dbReference type="Pfam" id="PF19289">
    <property type="entry name" value="PmbA_TldD_3rd"/>
    <property type="match status" value="1"/>
</dbReference>
<dbReference type="AlphaFoldDB" id="A0A6C2U4G3"/>
<dbReference type="GO" id="GO:0008237">
    <property type="term" value="F:metallopeptidase activity"/>
    <property type="evidence" value="ECO:0007669"/>
    <property type="project" value="UniProtKB-KW"/>
</dbReference>
<dbReference type="InterPro" id="IPR051463">
    <property type="entry name" value="Peptidase_U62_metallo"/>
</dbReference>
<comment type="similarity">
    <text evidence="1">Belongs to the peptidase U62 family.</text>
</comment>
<proteinExistence type="inferred from homology"/>
<accession>A0A6C2U4G3</accession>
<dbReference type="GO" id="GO:0006508">
    <property type="term" value="P:proteolysis"/>
    <property type="evidence" value="ECO:0007669"/>
    <property type="project" value="UniProtKB-KW"/>
</dbReference>
<dbReference type="InterPro" id="IPR036059">
    <property type="entry name" value="TldD/PmbA_sf"/>
</dbReference>
<dbReference type="PANTHER" id="PTHR30624">
    <property type="entry name" value="UNCHARACTERIZED PROTEIN TLDD AND PMBA"/>
    <property type="match status" value="1"/>
</dbReference>
<reference evidence="4 5" key="1">
    <citation type="submission" date="2019-04" db="EMBL/GenBank/DDBJ databases">
        <authorList>
            <person name="Van Vliet M D."/>
        </authorList>
    </citation>
    <scope>NUCLEOTIDE SEQUENCE [LARGE SCALE GENOMIC DNA]</scope>
    <source>
        <strain evidence="4 5">F1</strain>
    </source>
</reference>
<keyword evidence="4" id="KW-0645">Protease</keyword>
<organism evidence="4 5">
    <name type="scientific">Pontiella desulfatans</name>
    <dbReference type="NCBI Taxonomy" id="2750659"/>
    <lineage>
        <taxon>Bacteria</taxon>
        <taxon>Pseudomonadati</taxon>
        <taxon>Kiritimatiellota</taxon>
        <taxon>Kiritimatiellia</taxon>
        <taxon>Kiritimatiellales</taxon>
        <taxon>Pontiellaceae</taxon>
        <taxon>Pontiella</taxon>
    </lineage>
</organism>
<keyword evidence="4" id="KW-0482">Metalloprotease</keyword>
<protein>
    <submittedName>
        <fullName evidence="4">Metalloprotease TldD</fullName>
    </submittedName>
</protein>
<evidence type="ECO:0000313" key="4">
    <source>
        <dbReference type="EMBL" id="VGO14707.1"/>
    </source>
</evidence>
<dbReference type="Proteomes" id="UP000366872">
    <property type="component" value="Unassembled WGS sequence"/>
</dbReference>
<dbReference type="SUPFAM" id="SSF111283">
    <property type="entry name" value="Putative modulator of DNA gyrase, PmbA/TldD"/>
    <property type="match status" value="1"/>
</dbReference>
<evidence type="ECO:0000256" key="2">
    <source>
        <dbReference type="SAM" id="MobiDB-lite"/>
    </source>
</evidence>
<sequence length="529" mass="57253">MNTIPYPLTDELRAFFPTLEKLVHTLEAGAQDKLYAFAVLEDLDQFQSHVSQTEATGLTMDRGIVLRILAGRRNFEYATNNFDEAALLAAAETLKAEALDYFQTLEKPPVYTPPSWSDEPLEAFAEPIREQILIGGELPQAGTPVHFGSAYDPSLSESMSKAETAARSKAIKEAIMKEGGDKLASAGCMIRRKVKTRLFADRTRMMSQSLFSSLYYLYAITPSGKTVRDIIGGMAGAEAGATIHEELIAQLVETANKVEHAERIQPGRYRIITGPDVTGVIAHEAFGHTQEGDTCRLGRSCAPGLKRSGTLVGNEHASIINNAGVFAMGKIPYGVNGTHFFDDEGFIARPQVILDEGKLSSPMNDLMSSLVGDINGPSPRQSNGKRESWKRPLMPRQTNTYFTAGDKTLDELAELCGNGFIAEHAHGGMEDPKGMGLTAGTEYLEEVKGGKRTGKLFLGPQGGHIELSDPVPRLLGSILAKSVISEEDPMNETGSEPINKWGGCGKYHKESVEAGCGGPWILWAGITCG</sequence>
<dbReference type="GO" id="GO:0005829">
    <property type="term" value="C:cytosol"/>
    <property type="evidence" value="ECO:0007669"/>
    <property type="project" value="TreeGrafter"/>
</dbReference>
<dbReference type="PANTHER" id="PTHR30624:SF0">
    <property type="entry name" value="METALLOPROTEASE SLR0863"/>
    <property type="match status" value="1"/>
</dbReference>
<evidence type="ECO:0000313" key="5">
    <source>
        <dbReference type="Proteomes" id="UP000366872"/>
    </source>
</evidence>
<dbReference type="EMBL" id="CAAHFG010000002">
    <property type="protein sequence ID" value="VGO14707.1"/>
    <property type="molecule type" value="Genomic_DNA"/>
</dbReference>
<dbReference type="RefSeq" id="WP_136080341.1">
    <property type="nucleotide sequence ID" value="NZ_CAAHFG010000002.1"/>
</dbReference>
<name>A0A6C2U4G3_PONDE</name>
<evidence type="ECO:0000259" key="3">
    <source>
        <dbReference type="Pfam" id="PF19289"/>
    </source>
</evidence>
<gene>
    <name evidence="4" type="primary">tldD</name>
    <name evidence="4" type="ORF">PDESU_03275</name>
</gene>
<dbReference type="InterPro" id="IPR045569">
    <property type="entry name" value="Metalloprtase-TldD/E_C"/>
</dbReference>
<feature type="region of interest" description="Disordered" evidence="2">
    <location>
        <begin position="372"/>
        <end position="391"/>
    </location>
</feature>
<evidence type="ECO:0000256" key="1">
    <source>
        <dbReference type="ARBA" id="ARBA00005836"/>
    </source>
</evidence>
<keyword evidence="4" id="KW-0378">Hydrolase</keyword>
<feature type="domain" description="Metalloprotease TldD/E C-terminal" evidence="3">
    <location>
        <begin position="266"/>
        <end position="454"/>
    </location>
</feature>
<keyword evidence="5" id="KW-1185">Reference proteome</keyword>